<accession>A0A382LUP3</accession>
<evidence type="ECO:0000313" key="1">
    <source>
        <dbReference type="EMBL" id="SVC40266.1"/>
    </source>
</evidence>
<feature type="non-terminal residue" evidence="1">
    <location>
        <position position="1"/>
    </location>
</feature>
<dbReference type="EMBL" id="UINC01089294">
    <property type="protein sequence ID" value="SVC40266.1"/>
    <property type="molecule type" value="Genomic_DNA"/>
</dbReference>
<organism evidence="1">
    <name type="scientific">marine metagenome</name>
    <dbReference type="NCBI Taxonomy" id="408172"/>
    <lineage>
        <taxon>unclassified sequences</taxon>
        <taxon>metagenomes</taxon>
        <taxon>ecological metagenomes</taxon>
    </lineage>
</organism>
<reference evidence="1" key="1">
    <citation type="submission" date="2018-05" db="EMBL/GenBank/DDBJ databases">
        <authorList>
            <person name="Lanie J.A."/>
            <person name="Ng W.-L."/>
            <person name="Kazmierczak K.M."/>
            <person name="Andrzejewski T.M."/>
            <person name="Davidsen T.M."/>
            <person name="Wayne K.J."/>
            <person name="Tettelin H."/>
            <person name="Glass J.I."/>
            <person name="Rusch D."/>
            <person name="Podicherti R."/>
            <person name="Tsui H.-C.T."/>
            <person name="Winkler M.E."/>
        </authorList>
    </citation>
    <scope>NUCLEOTIDE SEQUENCE</scope>
</reference>
<sequence>RWMLDPLRVDPQSRMPDYFDEDARSVLVDVLEGDAKKQIEAIRQYLRQGNKMKLPIMQ</sequence>
<gene>
    <name evidence="1" type="ORF">METZ01_LOCUS293120</name>
</gene>
<name>A0A382LUP3_9ZZZZ</name>
<protein>
    <submittedName>
        <fullName evidence="1">Uncharacterized protein</fullName>
    </submittedName>
</protein>
<dbReference type="AlphaFoldDB" id="A0A382LUP3"/>
<proteinExistence type="predicted"/>